<evidence type="ECO:0000313" key="5">
    <source>
        <dbReference type="EMBL" id="BDE05519.1"/>
    </source>
</evidence>
<proteinExistence type="predicted"/>
<dbReference type="PANTHER" id="PTHR33154:SF18">
    <property type="entry name" value="ARSENICAL RESISTANCE OPERON REPRESSOR"/>
    <property type="match status" value="1"/>
</dbReference>
<feature type="domain" description="HTH arsR-type" evidence="4">
    <location>
        <begin position="1"/>
        <end position="87"/>
    </location>
</feature>
<dbReference type="InterPro" id="IPR036388">
    <property type="entry name" value="WH-like_DNA-bd_sf"/>
</dbReference>
<dbReference type="RefSeq" id="WP_317996551.1">
    <property type="nucleotide sequence ID" value="NZ_AP025523.1"/>
</dbReference>
<dbReference type="KEGG" id="vab:WPS_07950"/>
<dbReference type="InterPro" id="IPR001845">
    <property type="entry name" value="HTH_ArsR_DNA-bd_dom"/>
</dbReference>
<reference evidence="5 6" key="1">
    <citation type="journal article" date="2022" name="ISME Commun">
        <title>Vulcanimicrobium alpinus gen. nov. sp. nov., the first cultivated representative of the candidate phylum 'Eremiobacterota', is a metabolically versatile aerobic anoxygenic phototroph.</title>
        <authorList>
            <person name="Yabe S."/>
            <person name="Muto K."/>
            <person name="Abe K."/>
            <person name="Yokota A."/>
            <person name="Staudigel H."/>
            <person name="Tebo B.M."/>
        </authorList>
    </citation>
    <scope>NUCLEOTIDE SEQUENCE [LARGE SCALE GENOMIC DNA]</scope>
    <source>
        <strain evidence="5 6">WC8-2</strain>
    </source>
</reference>
<gene>
    <name evidence="5" type="ORF">WPS_07950</name>
</gene>
<dbReference type="GO" id="GO:0003677">
    <property type="term" value="F:DNA binding"/>
    <property type="evidence" value="ECO:0007669"/>
    <property type="project" value="UniProtKB-KW"/>
</dbReference>
<evidence type="ECO:0000259" key="4">
    <source>
        <dbReference type="PROSITE" id="PS50987"/>
    </source>
</evidence>
<dbReference type="PRINTS" id="PR00778">
    <property type="entry name" value="HTHARSR"/>
</dbReference>
<evidence type="ECO:0000313" key="6">
    <source>
        <dbReference type="Proteomes" id="UP001317532"/>
    </source>
</evidence>
<accession>A0AAN2C8Q8</accession>
<dbReference type="EMBL" id="AP025523">
    <property type="protein sequence ID" value="BDE05519.1"/>
    <property type="molecule type" value="Genomic_DNA"/>
</dbReference>
<dbReference type="Pfam" id="PF01022">
    <property type="entry name" value="HTH_5"/>
    <property type="match status" value="1"/>
</dbReference>
<evidence type="ECO:0000256" key="2">
    <source>
        <dbReference type="ARBA" id="ARBA00023125"/>
    </source>
</evidence>
<dbReference type="NCBIfam" id="NF033788">
    <property type="entry name" value="HTH_metalloreg"/>
    <property type="match status" value="1"/>
</dbReference>
<dbReference type="PANTHER" id="PTHR33154">
    <property type="entry name" value="TRANSCRIPTIONAL REGULATOR, ARSR FAMILY"/>
    <property type="match status" value="1"/>
</dbReference>
<dbReference type="SMART" id="SM00418">
    <property type="entry name" value="HTH_ARSR"/>
    <property type="match status" value="1"/>
</dbReference>
<dbReference type="PROSITE" id="PS50987">
    <property type="entry name" value="HTH_ARSR_2"/>
    <property type="match status" value="1"/>
</dbReference>
<dbReference type="AlphaFoldDB" id="A0AAN2C8Q8"/>
<dbReference type="InterPro" id="IPR036390">
    <property type="entry name" value="WH_DNA-bd_sf"/>
</dbReference>
<evidence type="ECO:0000256" key="1">
    <source>
        <dbReference type="ARBA" id="ARBA00023015"/>
    </source>
</evidence>
<organism evidence="5 6">
    <name type="scientific">Vulcanimicrobium alpinum</name>
    <dbReference type="NCBI Taxonomy" id="3016050"/>
    <lineage>
        <taxon>Bacteria</taxon>
        <taxon>Bacillati</taxon>
        <taxon>Vulcanimicrobiota</taxon>
        <taxon>Vulcanimicrobiia</taxon>
        <taxon>Vulcanimicrobiales</taxon>
        <taxon>Vulcanimicrobiaceae</taxon>
        <taxon>Vulcanimicrobium</taxon>
    </lineage>
</organism>
<keyword evidence="6" id="KW-1185">Reference proteome</keyword>
<evidence type="ECO:0000256" key="3">
    <source>
        <dbReference type="ARBA" id="ARBA00023163"/>
    </source>
</evidence>
<dbReference type="Proteomes" id="UP001317532">
    <property type="component" value="Chromosome"/>
</dbReference>
<dbReference type="CDD" id="cd00090">
    <property type="entry name" value="HTH_ARSR"/>
    <property type="match status" value="1"/>
</dbReference>
<keyword evidence="1" id="KW-0805">Transcription regulation</keyword>
<keyword evidence="2" id="KW-0238">DNA-binding</keyword>
<dbReference type="Gene3D" id="1.10.10.10">
    <property type="entry name" value="Winged helix-like DNA-binding domain superfamily/Winged helix DNA-binding domain"/>
    <property type="match status" value="1"/>
</dbReference>
<dbReference type="InterPro" id="IPR011991">
    <property type="entry name" value="ArsR-like_HTH"/>
</dbReference>
<dbReference type="InterPro" id="IPR051081">
    <property type="entry name" value="HTH_MetalResp_TranReg"/>
</dbReference>
<protein>
    <recommendedName>
        <fullName evidence="4">HTH arsR-type domain-containing protein</fullName>
    </recommendedName>
</protein>
<dbReference type="SUPFAM" id="SSF46785">
    <property type="entry name" value="Winged helix' DNA-binding domain"/>
    <property type="match status" value="1"/>
</dbReference>
<keyword evidence="3" id="KW-0804">Transcription</keyword>
<dbReference type="GO" id="GO:0003700">
    <property type="term" value="F:DNA-binding transcription factor activity"/>
    <property type="evidence" value="ECO:0007669"/>
    <property type="project" value="InterPro"/>
</dbReference>
<sequence length="89" mass="10077">MLFKVLADPHRLAILAILARSDEDVCVCEFTADLPLNQPTVSHHLRLLREADLVTAERRGTWSYYRLKPGVRARIIAALRRVVPESDVA</sequence>
<name>A0AAN2C8Q8_UNVUL</name>